<accession>A0AAE1SGX6</accession>
<sequence length="121" mass="13893">MNVHLEGAALLLISISGSSSRYDKILDRERLSQKSALSGANPDIVELQCGYQISGGKKEDSVVQWEIIMNIEQQITPKLCHQDIVNTLLTQKIKAKWTLFFIWRESLIKDDKDHLFRHNSR</sequence>
<dbReference type="EMBL" id="JAVYJV010000006">
    <property type="protein sequence ID" value="KAK4368601.1"/>
    <property type="molecule type" value="Genomic_DNA"/>
</dbReference>
<keyword evidence="2" id="KW-1185">Reference proteome</keyword>
<dbReference type="Proteomes" id="UP001291623">
    <property type="component" value="Unassembled WGS sequence"/>
</dbReference>
<evidence type="ECO:0000313" key="2">
    <source>
        <dbReference type="Proteomes" id="UP001291623"/>
    </source>
</evidence>
<evidence type="ECO:0000313" key="1">
    <source>
        <dbReference type="EMBL" id="KAK4368601.1"/>
    </source>
</evidence>
<proteinExistence type="predicted"/>
<dbReference type="AlphaFoldDB" id="A0AAE1SGX6"/>
<protein>
    <submittedName>
        <fullName evidence="1">Uncharacterized protein</fullName>
    </submittedName>
</protein>
<name>A0AAE1SGX6_9SOLA</name>
<comment type="caution">
    <text evidence="1">The sequence shown here is derived from an EMBL/GenBank/DDBJ whole genome shotgun (WGS) entry which is preliminary data.</text>
</comment>
<gene>
    <name evidence="1" type="ORF">RND71_012393</name>
</gene>
<organism evidence="1 2">
    <name type="scientific">Anisodus tanguticus</name>
    <dbReference type="NCBI Taxonomy" id="243964"/>
    <lineage>
        <taxon>Eukaryota</taxon>
        <taxon>Viridiplantae</taxon>
        <taxon>Streptophyta</taxon>
        <taxon>Embryophyta</taxon>
        <taxon>Tracheophyta</taxon>
        <taxon>Spermatophyta</taxon>
        <taxon>Magnoliopsida</taxon>
        <taxon>eudicotyledons</taxon>
        <taxon>Gunneridae</taxon>
        <taxon>Pentapetalae</taxon>
        <taxon>asterids</taxon>
        <taxon>lamiids</taxon>
        <taxon>Solanales</taxon>
        <taxon>Solanaceae</taxon>
        <taxon>Solanoideae</taxon>
        <taxon>Hyoscyameae</taxon>
        <taxon>Anisodus</taxon>
    </lineage>
</organism>
<reference evidence="1" key="1">
    <citation type="submission" date="2023-12" db="EMBL/GenBank/DDBJ databases">
        <title>Genome assembly of Anisodus tanguticus.</title>
        <authorList>
            <person name="Wang Y.-J."/>
        </authorList>
    </citation>
    <scope>NUCLEOTIDE SEQUENCE</scope>
    <source>
        <strain evidence="1">KB-2021</strain>
        <tissue evidence="1">Leaf</tissue>
    </source>
</reference>